<accession>A0AA36J0R2</accession>
<evidence type="ECO:0000313" key="3">
    <source>
        <dbReference type="Proteomes" id="UP001178507"/>
    </source>
</evidence>
<evidence type="ECO:0000259" key="1">
    <source>
        <dbReference type="Pfam" id="PF13475"/>
    </source>
</evidence>
<dbReference type="EMBL" id="CAUJNA010003266">
    <property type="protein sequence ID" value="CAJ1397458.1"/>
    <property type="molecule type" value="Genomic_DNA"/>
</dbReference>
<comment type="caution">
    <text evidence="2">The sequence shown here is derived from an EMBL/GenBank/DDBJ whole genome shotgun (WGS) entry which is preliminary data.</text>
</comment>
<sequence length="376" mass="41809">MDARMDSLLKVRVLEGLSCEVEYEVEMDRHSVAFALMLEIRRRTGWHWRRQKLINQATRLVIGEGTRLDELFPGEEAEIQLLHCDSSQLAPIEDRDAMEQMVRLSLDSLKYASKALKADKELVMMAVRLPGAFRYAAPLCQNDLDVARIAIAGCPQMFRFGGRTVRRDHAIASMAVQADPGNIRFVSPDLLRNRKFVQERVEKDGLALGATNARVPKEIIMAAVSQNGLALKFVAKKGVAANPELAKDEEVVMAAVQQNGKALKFAPDALRSKTEIVQAAVQQNPMAAKFVDGREAVLEAVRAQPKALRYVHRQFRDDPEVVEVAFAKDPATLVFAFKTAMLHMVGAHDDVLKFAKKSLQEDSDVLAKLATKRGGH</sequence>
<dbReference type="AlphaFoldDB" id="A0AA36J0R2"/>
<dbReference type="Proteomes" id="UP001178507">
    <property type="component" value="Unassembled WGS sequence"/>
</dbReference>
<gene>
    <name evidence="2" type="ORF">EVOR1521_LOCUS21470</name>
</gene>
<organism evidence="2 3">
    <name type="scientific">Effrenium voratum</name>
    <dbReference type="NCBI Taxonomy" id="2562239"/>
    <lineage>
        <taxon>Eukaryota</taxon>
        <taxon>Sar</taxon>
        <taxon>Alveolata</taxon>
        <taxon>Dinophyceae</taxon>
        <taxon>Suessiales</taxon>
        <taxon>Symbiodiniaceae</taxon>
        <taxon>Effrenium</taxon>
    </lineage>
</organism>
<dbReference type="Pfam" id="PF13475">
    <property type="entry name" value="DUF4116"/>
    <property type="match status" value="2"/>
</dbReference>
<reference evidence="2" key="1">
    <citation type="submission" date="2023-08" db="EMBL/GenBank/DDBJ databases">
        <authorList>
            <person name="Chen Y."/>
            <person name="Shah S."/>
            <person name="Dougan E. K."/>
            <person name="Thang M."/>
            <person name="Chan C."/>
        </authorList>
    </citation>
    <scope>NUCLEOTIDE SEQUENCE</scope>
</reference>
<dbReference type="InterPro" id="IPR025197">
    <property type="entry name" value="DUF4116"/>
</dbReference>
<keyword evidence="3" id="KW-1185">Reference proteome</keyword>
<protein>
    <recommendedName>
        <fullName evidence="1">DUF4116 domain-containing protein</fullName>
    </recommendedName>
</protein>
<feature type="domain" description="DUF4116" evidence="1">
    <location>
        <begin position="94"/>
        <end position="129"/>
    </location>
</feature>
<name>A0AA36J0R2_9DINO</name>
<proteinExistence type="predicted"/>
<evidence type="ECO:0000313" key="2">
    <source>
        <dbReference type="EMBL" id="CAJ1397458.1"/>
    </source>
</evidence>
<feature type="domain" description="DUF4116" evidence="1">
    <location>
        <begin position="248"/>
        <end position="291"/>
    </location>
</feature>